<accession>T1GHN9</accession>
<evidence type="ECO:0000313" key="1">
    <source>
        <dbReference type="EnsemblMetazoa" id="MESCA002947-PA"/>
    </source>
</evidence>
<dbReference type="EMBL" id="CAQQ02059769">
    <property type="status" value="NOT_ANNOTATED_CDS"/>
    <property type="molecule type" value="Genomic_DNA"/>
</dbReference>
<reference evidence="1" key="2">
    <citation type="submission" date="2015-06" db="UniProtKB">
        <authorList>
            <consortium name="EnsemblMetazoa"/>
        </authorList>
    </citation>
    <scope>IDENTIFICATION</scope>
</reference>
<dbReference type="EnsemblMetazoa" id="MESCA002947-RA">
    <property type="protein sequence ID" value="MESCA002947-PA"/>
    <property type="gene ID" value="MESCA002947"/>
</dbReference>
<dbReference type="HOGENOM" id="CLU_2429574_0_0_1"/>
<dbReference type="Proteomes" id="UP000015102">
    <property type="component" value="Unassembled WGS sequence"/>
</dbReference>
<protein>
    <submittedName>
        <fullName evidence="1">Uncharacterized protein</fullName>
    </submittedName>
</protein>
<organism evidence="1 2">
    <name type="scientific">Megaselia scalaris</name>
    <name type="common">Humpbacked fly</name>
    <name type="synonym">Phora scalaris</name>
    <dbReference type="NCBI Taxonomy" id="36166"/>
    <lineage>
        <taxon>Eukaryota</taxon>
        <taxon>Metazoa</taxon>
        <taxon>Ecdysozoa</taxon>
        <taxon>Arthropoda</taxon>
        <taxon>Hexapoda</taxon>
        <taxon>Insecta</taxon>
        <taxon>Pterygota</taxon>
        <taxon>Neoptera</taxon>
        <taxon>Endopterygota</taxon>
        <taxon>Diptera</taxon>
        <taxon>Brachycera</taxon>
        <taxon>Muscomorpha</taxon>
        <taxon>Platypezoidea</taxon>
        <taxon>Phoridae</taxon>
        <taxon>Megaseliini</taxon>
        <taxon>Megaselia</taxon>
    </lineage>
</organism>
<dbReference type="AlphaFoldDB" id="T1GHN9"/>
<evidence type="ECO:0000313" key="2">
    <source>
        <dbReference type="Proteomes" id="UP000015102"/>
    </source>
</evidence>
<sequence length="91" mass="10950">MQIRQKKLRYENEEIQKLEDLRESNQTRKFYQVAIILPQCRKSSTQAKLSTIQRASDWSYVLSFRKGKGEHGSWEEWKDKERYTLFSSESS</sequence>
<keyword evidence="2" id="KW-1185">Reference proteome</keyword>
<reference evidence="2" key="1">
    <citation type="submission" date="2013-02" db="EMBL/GenBank/DDBJ databases">
        <authorList>
            <person name="Hughes D."/>
        </authorList>
    </citation>
    <scope>NUCLEOTIDE SEQUENCE</scope>
    <source>
        <strain>Durham</strain>
        <strain evidence="2">NC isolate 2 -- Noor lab</strain>
    </source>
</reference>
<dbReference type="EMBL" id="CAQQ02059770">
    <property type="status" value="NOT_ANNOTATED_CDS"/>
    <property type="molecule type" value="Genomic_DNA"/>
</dbReference>
<name>T1GHN9_MEGSC</name>
<proteinExistence type="predicted"/>